<dbReference type="AlphaFoldDB" id="A0AAW0ETC3"/>
<reference evidence="3 4" key="1">
    <citation type="journal article" date="2021" name="MBio">
        <title>A New Model Trypanosomatid, Novymonas esmeraldas: Genomic Perception of Its 'Candidatus Pandoraea novymonadis' Endosymbiont.</title>
        <authorList>
            <person name="Zakharova A."/>
            <person name="Saura A."/>
            <person name="Butenko A."/>
            <person name="Podesvova L."/>
            <person name="Warmusova S."/>
            <person name="Kostygov A.Y."/>
            <person name="Nenarokova A."/>
            <person name="Lukes J."/>
            <person name="Opperdoes F.R."/>
            <person name="Yurchenko V."/>
        </authorList>
    </citation>
    <scope>NUCLEOTIDE SEQUENCE [LARGE SCALE GENOMIC DNA]</scope>
    <source>
        <strain evidence="3 4">E262AT.01</strain>
    </source>
</reference>
<evidence type="ECO:0000256" key="1">
    <source>
        <dbReference type="SAM" id="MobiDB-lite"/>
    </source>
</evidence>
<feature type="domain" description="DUF7883" evidence="2">
    <location>
        <begin position="355"/>
        <end position="452"/>
    </location>
</feature>
<organism evidence="3 4">
    <name type="scientific">Novymonas esmeraldas</name>
    <dbReference type="NCBI Taxonomy" id="1808958"/>
    <lineage>
        <taxon>Eukaryota</taxon>
        <taxon>Discoba</taxon>
        <taxon>Euglenozoa</taxon>
        <taxon>Kinetoplastea</taxon>
        <taxon>Metakinetoplastina</taxon>
        <taxon>Trypanosomatida</taxon>
        <taxon>Trypanosomatidae</taxon>
        <taxon>Novymonas</taxon>
    </lineage>
</organism>
<evidence type="ECO:0000259" key="2">
    <source>
        <dbReference type="Pfam" id="PF25367"/>
    </source>
</evidence>
<sequence length="817" mass="89155">MLSRGAAAFTAMKVRRAGGPVVLSSTAAVRLWRRCGTTTASASGAVVGSRRLTSTVPPPLPPKKKKFHDEARVSELRAALRCTGPVPLPKLAAVIGDAQLEGISRDYGGLVNFIHTYGTWFSSVQLPGRVHVVVGAELTSWFRTPDDKTMGLRIIGLLTVAHYLPGTQTATMLGFTSTTLKVMDLCKAMRCWSLVAPAQLTQFVKLHEHVFVYSSVTRTVRLRSQRPTSQLSSQQAPSVTAPTEADKTEASGNRLKAWLGMTVPSQYHVSIAHLMDIAEMTNSTVTLFGRLEPSLQDVQKVFQKLPPQFVDVRAFGNSPMAVFVRLLRPEPLLLRTGVSSYTVESPAPELATAQFNPTKLAVALTAALQTAAAQDAQRHLQLTHGFHLTQLRDVVPASLVSDIERFYGLVRGGDLRVSVLLLDRLRHQWEVQLDTSRVRPWSFLPQSAQPSSLTLETSPVPRVMLWLQWLLSSEGMQTPAALFEKLPLELQEPLLETCGSADAAASPSAGAAAVQAFVRTHSLYFTEKGELIGTPLLTAAVPVAEAKKKEKDDDGSLTRVTFGRSSLATEQHITDLDLALALHQHLPHGQPVLSDLLRSSVLAESNFRGKPPAKLQRFVRREFFMQFPTWFKAYEMFAFDKLVVGRPGDAPPPPHMLQPPMPTIQHVIKFMALLASQSATDGAITRLLPRDGRAILRCFGSVTDVAEQLPMWFIVRRDKRNAASSLIRYIGPLAETDTPSPGALQPGPPGVLTRKIPNNPFANVEPYGVSGRPVGWHDDWNEDEEAEEAKHNTEEDRGSSGGGATVVEGTAAPPPHS</sequence>
<comment type="caution">
    <text evidence="3">The sequence shown here is derived from an EMBL/GenBank/DDBJ whole genome shotgun (WGS) entry which is preliminary data.</text>
</comment>
<keyword evidence="4" id="KW-1185">Reference proteome</keyword>
<evidence type="ECO:0000313" key="4">
    <source>
        <dbReference type="Proteomes" id="UP001430356"/>
    </source>
</evidence>
<feature type="region of interest" description="Disordered" evidence="1">
    <location>
        <begin position="224"/>
        <end position="249"/>
    </location>
</feature>
<name>A0AAW0ETC3_9TRYP</name>
<protein>
    <recommendedName>
        <fullName evidence="2">DUF7883 domain-containing protein</fullName>
    </recommendedName>
</protein>
<dbReference type="EMBL" id="JAECZO010000078">
    <property type="protein sequence ID" value="KAK7196512.1"/>
    <property type="molecule type" value="Genomic_DNA"/>
</dbReference>
<feature type="region of interest" description="Disordered" evidence="1">
    <location>
        <begin position="735"/>
        <end position="817"/>
    </location>
</feature>
<gene>
    <name evidence="3" type="ORF">NESM_000588900</name>
</gene>
<feature type="compositionally biased region" description="Basic and acidic residues" evidence="1">
    <location>
        <begin position="788"/>
        <end position="798"/>
    </location>
</feature>
<feature type="compositionally biased region" description="Polar residues" evidence="1">
    <location>
        <begin position="225"/>
        <end position="241"/>
    </location>
</feature>
<proteinExistence type="predicted"/>
<evidence type="ECO:0000313" key="3">
    <source>
        <dbReference type="EMBL" id="KAK7196512.1"/>
    </source>
</evidence>
<dbReference type="Proteomes" id="UP001430356">
    <property type="component" value="Unassembled WGS sequence"/>
</dbReference>
<dbReference type="InterPro" id="IPR057205">
    <property type="entry name" value="DUF7883"/>
</dbReference>
<dbReference type="Pfam" id="PF25367">
    <property type="entry name" value="DUF7883"/>
    <property type="match status" value="1"/>
</dbReference>
<accession>A0AAW0ETC3</accession>